<dbReference type="InterPro" id="IPR040176">
    <property type="entry name" value="RNF121/RNF175"/>
</dbReference>
<dbReference type="CDD" id="cd16475">
    <property type="entry name" value="RING-H2_RNF121-like"/>
    <property type="match status" value="1"/>
</dbReference>
<gene>
    <name evidence="11" type="primary">Rnf175</name>
    <name evidence="11" type="ORF">SULDAC_R01028</name>
</gene>
<feature type="transmembrane region" description="Helical" evidence="9">
    <location>
        <begin position="51"/>
        <end position="69"/>
    </location>
</feature>
<dbReference type="PANTHER" id="PTHR13407:SF2">
    <property type="entry name" value="RING FINGER PROTEIN 175"/>
    <property type="match status" value="1"/>
</dbReference>
<dbReference type="PANTHER" id="PTHR13407">
    <property type="entry name" value="RNF121 PROTEIN"/>
    <property type="match status" value="1"/>
</dbReference>
<protein>
    <submittedName>
        <fullName evidence="11">RN175 protein</fullName>
    </submittedName>
</protein>
<dbReference type="InterPro" id="IPR013083">
    <property type="entry name" value="Znf_RING/FYVE/PHD"/>
</dbReference>
<keyword evidence="2 9" id="KW-0812">Transmembrane</keyword>
<feature type="non-terminal residue" evidence="11">
    <location>
        <position position="1"/>
    </location>
</feature>
<comment type="subcellular location">
    <subcellularLocation>
        <location evidence="1">Membrane</location>
        <topology evidence="1">Multi-pass membrane protein</topology>
    </subcellularLocation>
</comment>
<accession>A0A851APW4</accession>
<evidence type="ECO:0000256" key="3">
    <source>
        <dbReference type="ARBA" id="ARBA00022723"/>
    </source>
</evidence>
<evidence type="ECO:0000256" key="6">
    <source>
        <dbReference type="ARBA" id="ARBA00022989"/>
    </source>
</evidence>
<dbReference type="InterPro" id="IPR001841">
    <property type="entry name" value="Znf_RING"/>
</dbReference>
<evidence type="ECO:0000256" key="9">
    <source>
        <dbReference type="SAM" id="Phobius"/>
    </source>
</evidence>
<evidence type="ECO:0000256" key="7">
    <source>
        <dbReference type="ARBA" id="ARBA00023136"/>
    </source>
</evidence>
<keyword evidence="6 9" id="KW-1133">Transmembrane helix</keyword>
<evidence type="ECO:0000259" key="10">
    <source>
        <dbReference type="PROSITE" id="PS50089"/>
    </source>
</evidence>
<name>A0A851APW4_SULDA</name>
<dbReference type="Proteomes" id="UP000619137">
    <property type="component" value="Unassembled WGS sequence"/>
</dbReference>
<keyword evidence="3" id="KW-0479">Metal-binding</keyword>
<dbReference type="Gene3D" id="3.30.40.10">
    <property type="entry name" value="Zinc/RING finger domain, C3HC4 (zinc finger)"/>
    <property type="match status" value="1"/>
</dbReference>
<dbReference type="GO" id="GO:0008270">
    <property type="term" value="F:zinc ion binding"/>
    <property type="evidence" value="ECO:0007669"/>
    <property type="project" value="UniProtKB-KW"/>
</dbReference>
<dbReference type="SUPFAM" id="SSF57850">
    <property type="entry name" value="RING/U-box"/>
    <property type="match status" value="1"/>
</dbReference>
<keyword evidence="7 9" id="KW-0472">Membrane</keyword>
<keyword evidence="12" id="KW-1185">Reference proteome</keyword>
<evidence type="ECO:0000256" key="4">
    <source>
        <dbReference type="ARBA" id="ARBA00022771"/>
    </source>
</evidence>
<evidence type="ECO:0000313" key="12">
    <source>
        <dbReference type="Proteomes" id="UP000619137"/>
    </source>
</evidence>
<evidence type="ECO:0000313" key="11">
    <source>
        <dbReference type="EMBL" id="NWI34770.1"/>
    </source>
</evidence>
<dbReference type="PROSITE" id="PS50089">
    <property type="entry name" value="ZF_RING_2"/>
    <property type="match status" value="1"/>
</dbReference>
<feature type="domain" description="RING-type" evidence="10">
    <location>
        <begin position="194"/>
        <end position="243"/>
    </location>
</feature>
<reference evidence="11" key="1">
    <citation type="submission" date="2019-10" db="EMBL/GenBank/DDBJ databases">
        <title>Bird 10,000 Genomes (B10K) Project - Family phase.</title>
        <authorList>
            <person name="Zhang G."/>
        </authorList>
    </citation>
    <scope>NUCLEOTIDE SEQUENCE</scope>
    <source>
        <strain evidence="11">B10K-DU-002-49</strain>
        <tissue evidence="11">Muscle</tissue>
    </source>
</reference>
<comment type="caution">
    <text evidence="11">The sequence shown here is derived from an EMBL/GenBank/DDBJ whole genome shotgun (WGS) entry which is preliminary data.</text>
</comment>
<keyword evidence="5" id="KW-0862">Zinc</keyword>
<keyword evidence="4 8" id="KW-0863">Zinc-finger</keyword>
<proteinExistence type="predicted"/>
<sequence>LSTEEQWKLQYGKMHAKHRGCESIHMEMVLVLIATLLVAQIVLVQWKPRHFTLLQMWVVALYFTIRLYWWRSLSMWGMLSVITGYISFRATCKPLSGRTPPLVYKWFPLIHKLSYSVGIVSYLAIVFTMFGFNLFVRIKSDDSMDFALTLLFYRLYYGVMGRNFAEICSDNMASTTGFYNISGIPTRNLSNDICAVCRQKIFVDINEEGIIENTCQLSCNHVFHESCIHGWCIGGKNQTCPYCPEKVDLKRMLSNPYPLPNKCGKAHILYRQLLNWLCYLVVWQPVVTGIIQSINDSLGLQ</sequence>
<dbReference type="EMBL" id="WEKW01032897">
    <property type="protein sequence ID" value="NWI34770.1"/>
    <property type="molecule type" value="Genomic_DNA"/>
</dbReference>
<evidence type="ECO:0000256" key="1">
    <source>
        <dbReference type="ARBA" id="ARBA00004141"/>
    </source>
</evidence>
<organism evidence="11 12">
    <name type="scientific">Sula dactylatra</name>
    <name type="common">Masked booby</name>
    <dbReference type="NCBI Taxonomy" id="56068"/>
    <lineage>
        <taxon>Eukaryota</taxon>
        <taxon>Metazoa</taxon>
        <taxon>Chordata</taxon>
        <taxon>Craniata</taxon>
        <taxon>Vertebrata</taxon>
        <taxon>Euteleostomi</taxon>
        <taxon>Archelosauria</taxon>
        <taxon>Archosauria</taxon>
        <taxon>Dinosauria</taxon>
        <taxon>Saurischia</taxon>
        <taxon>Theropoda</taxon>
        <taxon>Coelurosauria</taxon>
        <taxon>Aves</taxon>
        <taxon>Neognathae</taxon>
        <taxon>Neoaves</taxon>
        <taxon>Aequornithes</taxon>
        <taxon>Suliformes</taxon>
        <taxon>Sulidae</taxon>
        <taxon>Sula</taxon>
    </lineage>
</organism>
<dbReference type="GO" id="GO:0061630">
    <property type="term" value="F:ubiquitin protein ligase activity"/>
    <property type="evidence" value="ECO:0007669"/>
    <property type="project" value="TreeGrafter"/>
</dbReference>
<evidence type="ECO:0000256" key="5">
    <source>
        <dbReference type="ARBA" id="ARBA00022833"/>
    </source>
</evidence>
<dbReference type="SMART" id="SM00184">
    <property type="entry name" value="RING"/>
    <property type="match status" value="1"/>
</dbReference>
<feature type="non-terminal residue" evidence="11">
    <location>
        <position position="301"/>
    </location>
</feature>
<dbReference type="AlphaFoldDB" id="A0A851APW4"/>
<evidence type="ECO:0000256" key="8">
    <source>
        <dbReference type="PROSITE-ProRule" id="PRU00175"/>
    </source>
</evidence>
<feature type="transmembrane region" description="Helical" evidence="9">
    <location>
        <begin position="24"/>
        <end position="44"/>
    </location>
</feature>
<dbReference type="GO" id="GO:0036503">
    <property type="term" value="P:ERAD pathway"/>
    <property type="evidence" value="ECO:0007669"/>
    <property type="project" value="TreeGrafter"/>
</dbReference>
<evidence type="ECO:0000256" key="2">
    <source>
        <dbReference type="ARBA" id="ARBA00022692"/>
    </source>
</evidence>
<dbReference type="GO" id="GO:0005789">
    <property type="term" value="C:endoplasmic reticulum membrane"/>
    <property type="evidence" value="ECO:0007669"/>
    <property type="project" value="TreeGrafter"/>
</dbReference>
<feature type="transmembrane region" description="Helical" evidence="9">
    <location>
        <begin position="113"/>
        <end position="136"/>
    </location>
</feature>
<dbReference type="GO" id="GO:0000139">
    <property type="term" value="C:Golgi membrane"/>
    <property type="evidence" value="ECO:0007669"/>
    <property type="project" value="TreeGrafter"/>
</dbReference>